<evidence type="ECO:0000256" key="7">
    <source>
        <dbReference type="ARBA" id="ARBA00023237"/>
    </source>
</evidence>
<keyword evidence="7" id="KW-0998">Cell outer membrane</keyword>
<evidence type="ECO:0000256" key="1">
    <source>
        <dbReference type="ARBA" id="ARBA00004442"/>
    </source>
</evidence>
<dbReference type="InterPro" id="IPR051906">
    <property type="entry name" value="TolC-like"/>
</dbReference>
<name>A0A0P1F0W1_9RHOB</name>
<dbReference type="RefSeq" id="WP_058124017.1">
    <property type="nucleotide sequence ID" value="NZ_CYRX01000031.1"/>
</dbReference>
<keyword evidence="4" id="KW-1134">Transmembrane beta strand</keyword>
<dbReference type="GO" id="GO:0009279">
    <property type="term" value="C:cell outer membrane"/>
    <property type="evidence" value="ECO:0007669"/>
    <property type="project" value="UniProtKB-SubCell"/>
</dbReference>
<dbReference type="eggNOG" id="COG1538">
    <property type="taxonomic scope" value="Bacteria"/>
</dbReference>
<dbReference type="SUPFAM" id="SSF56954">
    <property type="entry name" value="Outer membrane efflux proteins (OEP)"/>
    <property type="match status" value="1"/>
</dbReference>
<evidence type="ECO:0000256" key="4">
    <source>
        <dbReference type="ARBA" id="ARBA00022452"/>
    </source>
</evidence>
<keyword evidence="6" id="KW-0472">Membrane</keyword>
<evidence type="ECO:0000313" key="8">
    <source>
        <dbReference type="EMBL" id="CUH61220.1"/>
    </source>
</evidence>
<proteinExistence type="inferred from homology"/>
<dbReference type="Proteomes" id="UP000051298">
    <property type="component" value="Unassembled WGS sequence"/>
</dbReference>
<dbReference type="GO" id="GO:1990281">
    <property type="term" value="C:efflux pump complex"/>
    <property type="evidence" value="ECO:0007669"/>
    <property type="project" value="TreeGrafter"/>
</dbReference>
<comment type="subcellular location">
    <subcellularLocation>
        <location evidence="1">Cell outer membrane</location>
    </subcellularLocation>
</comment>
<evidence type="ECO:0000256" key="3">
    <source>
        <dbReference type="ARBA" id="ARBA00022448"/>
    </source>
</evidence>
<dbReference type="PROSITE" id="PS51257">
    <property type="entry name" value="PROKAR_LIPOPROTEIN"/>
    <property type="match status" value="1"/>
</dbReference>
<dbReference type="EMBL" id="CYRX01000031">
    <property type="protein sequence ID" value="CUH61220.1"/>
    <property type="molecule type" value="Genomic_DNA"/>
</dbReference>
<accession>A0A0P1F0W1</accession>
<dbReference type="AlphaFoldDB" id="A0A0P1F0W1"/>
<dbReference type="STRING" id="266809.PM03_12820"/>
<comment type="similarity">
    <text evidence="2">Belongs to the outer membrane factor (OMF) (TC 1.B.17) family.</text>
</comment>
<keyword evidence="3" id="KW-0813">Transport</keyword>
<keyword evidence="5" id="KW-0812">Transmembrane</keyword>
<evidence type="ECO:0000256" key="2">
    <source>
        <dbReference type="ARBA" id="ARBA00007613"/>
    </source>
</evidence>
<dbReference type="PANTHER" id="PTHR30026">
    <property type="entry name" value="OUTER MEMBRANE PROTEIN TOLC"/>
    <property type="match status" value="1"/>
</dbReference>
<evidence type="ECO:0000256" key="6">
    <source>
        <dbReference type="ARBA" id="ARBA00023136"/>
    </source>
</evidence>
<dbReference type="GO" id="GO:0015562">
    <property type="term" value="F:efflux transmembrane transporter activity"/>
    <property type="evidence" value="ECO:0007669"/>
    <property type="project" value="InterPro"/>
</dbReference>
<dbReference type="PANTHER" id="PTHR30026:SF23">
    <property type="entry name" value="TO APRF-PUTATIVE OUTER MEMBRANE EFFLUX PROTEIN OR SECRETED ALKALINE PHOSPHATASE-RELATED"/>
    <property type="match status" value="1"/>
</dbReference>
<dbReference type="Pfam" id="PF02321">
    <property type="entry name" value="OEP"/>
    <property type="match status" value="1"/>
</dbReference>
<evidence type="ECO:0000313" key="9">
    <source>
        <dbReference type="Proteomes" id="UP000051298"/>
    </source>
</evidence>
<organism evidence="8 9">
    <name type="scientific">Thalassobacter stenotrophicus</name>
    <dbReference type="NCBI Taxonomy" id="266809"/>
    <lineage>
        <taxon>Bacteria</taxon>
        <taxon>Pseudomonadati</taxon>
        <taxon>Pseudomonadota</taxon>
        <taxon>Alphaproteobacteria</taxon>
        <taxon>Rhodobacterales</taxon>
        <taxon>Roseobacteraceae</taxon>
        <taxon>Thalassobacter</taxon>
    </lineage>
</organism>
<evidence type="ECO:0000256" key="5">
    <source>
        <dbReference type="ARBA" id="ARBA00022692"/>
    </source>
</evidence>
<reference evidence="8 9" key="1">
    <citation type="submission" date="2015-09" db="EMBL/GenBank/DDBJ databases">
        <authorList>
            <consortium name="Swine Surveillance"/>
        </authorList>
    </citation>
    <scope>NUCLEOTIDE SEQUENCE [LARGE SCALE GENOMIC DNA]</scope>
    <source>
        <strain evidence="8 9">CECT 5294</strain>
    </source>
</reference>
<gene>
    <name evidence="8" type="ORF">THS5294_02523</name>
</gene>
<dbReference type="Gene3D" id="1.20.1600.10">
    <property type="entry name" value="Outer membrane efflux proteins (OEP)"/>
    <property type="match status" value="1"/>
</dbReference>
<dbReference type="GO" id="GO:0015288">
    <property type="term" value="F:porin activity"/>
    <property type="evidence" value="ECO:0007669"/>
    <property type="project" value="TreeGrafter"/>
</dbReference>
<dbReference type="InterPro" id="IPR003423">
    <property type="entry name" value="OMP_efflux"/>
</dbReference>
<sequence length="651" mass="70861">MSGKYMAAAAALAFVAGCTGEGSIGLSPGDVPGIRAMNPSVGEELDANRDGVFMNASQARTRLDSFPGNGEFDLSSEDLSNGQWPVDTITYKAFRNTSDRAIYIRRALGRYALIEARERGLGTSLNGVRRVAHISAPSTAGEWWVRSAHRGDLLPRQRAQKISLPDIINATVRNSFQIAAFGDLPAIRGTAIQEARGRFVPEIFADASIERRDEFATSPASAGGATRLTTDEDDVEFGVRSRLQTGGEISLSQRFTTTDTNDTAFIPGEQTVSQTALTYVQPLLRGGGFTYTDSTRRIANMDTQIAVEEFHRQASAHLLEVERAYWNLYVARSVYAQRRHLAGHGAQIAEQIGNREGIDADPVLINRARSLASQWRADMVRAKAAMENAEFRLAALVNDKRLGPADVEVLPTSAPNGALHLLSTNDTIEAVFIHRPEIQQAILQYEAALLREGMAANESLPELDLVLEARSEGGTGGRSLGDAFDDQSGNVGTLVGLKFSVPLGFDERDARYHRRRIETVQQERQVMSAISTVLLEVDVSANEYIVACNDLVAQRRALEAAQADTNAIQARWDEGIGDAGIELLSALLTSYQNLQASEQAVATARATREISAANLARARGLLLDRWGLSMNLTRDIRGEQTYQLARSGRDG</sequence>
<protein>
    <submittedName>
        <fullName evidence="8">Outer membrane efflux protein</fullName>
    </submittedName>
</protein>